<evidence type="ECO:0000256" key="1">
    <source>
        <dbReference type="ARBA" id="ARBA00005574"/>
    </source>
</evidence>
<evidence type="ECO:0000259" key="6">
    <source>
        <dbReference type="PROSITE" id="PS50234"/>
    </source>
</evidence>
<dbReference type="OMA" id="QMSMQDQ"/>
<feature type="compositionally biased region" description="Basic and acidic residues" evidence="5">
    <location>
        <begin position="429"/>
        <end position="440"/>
    </location>
</feature>
<name>A0A0D3ILC5_EMIH1</name>
<dbReference type="FunFam" id="1.10.287.3990:FF:000004">
    <property type="entry name" value="26S proteasome regulatory subunit N10"/>
    <property type="match status" value="1"/>
</dbReference>
<dbReference type="PROSITE" id="PS50234">
    <property type="entry name" value="VWFA"/>
    <property type="match status" value="1"/>
</dbReference>
<dbReference type="Gene3D" id="3.40.50.410">
    <property type="entry name" value="von Willebrand factor, type A domain"/>
    <property type="match status" value="1"/>
</dbReference>
<protein>
    <recommendedName>
        <fullName evidence="4">26S proteasome regulatory subunit RPN10</fullName>
    </recommendedName>
</protein>
<dbReference type="InterPro" id="IPR003903">
    <property type="entry name" value="UIM_dom"/>
</dbReference>
<keyword evidence="2" id="KW-0677">Repeat</keyword>
<dbReference type="Pfam" id="PF13519">
    <property type="entry name" value="VWA_2"/>
    <property type="match status" value="1"/>
</dbReference>
<feature type="region of interest" description="Disordered" evidence="5">
    <location>
        <begin position="240"/>
        <end position="288"/>
    </location>
</feature>
<accession>A0A0D3ILC5</accession>
<evidence type="ECO:0000256" key="4">
    <source>
        <dbReference type="ARBA" id="ARBA00044341"/>
    </source>
</evidence>
<dbReference type="Gene3D" id="1.10.287.3990">
    <property type="match status" value="1"/>
</dbReference>
<dbReference type="Proteomes" id="UP000013827">
    <property type="component" value="Unassembled WGS sequence"/>
</dbReference>
<dbReference type="HOGENOM" id="CLU_033293_1_0_1"/>
<dbReference type="PROSITE" id="PS50330">
    <property type="entry name" value="UIM"/>
    <property type="match status" value="1"/>
</dbReference>
<sequence>MVLEASFLCIDNSDYMRNGDHAPSRMEAQLDAVNLLSGAKTQSNPENVVGLLSTAGRGVEVQVALTGDVGQVLSLSHGIKIGGNANLSAGIQVAQLSLKHRQNKNQRQRIIVFVGSPVQEEEAALVKLGKKLKKNSVAMDIINFGEEAENAAKLEALLNAVNSDDNSHLVTVPPGPHVLSDILLSSPIVQGEDGAGAAMAGMGGGGGEGAGDFAGLAVDPNMDPEFAWALRVSMEEERARQEAAAKAAEEAGAGSAEGAAASSGEGAAAAPASDAEMAEAAGGAAAGDADEQALLEQALAMSMPGAAAEQPKTPATAPPAETPGAPVGGASETPASAAPPPSAVPAPALEDAVMAEADEDEAMQLALAMSMSQGGGGESTTPAPAPAPAPAAGDMSAVFQDPSFLQSVLGSLPGVDPNDPRIQSVLQKQDGDKKEDEDKK</sequence>
<feature type="compositionally biased region" description="Basic and acidic residues" evidence="5">
    <location>
        <begin position="240"/>
        <end position="249"/>
    </location>
</feature>
<dbReference type="InterPro" id="IPR002035">
    <property type="entry name" value="VWF_A"/>
</dbReference>
<dbReference type="GO" id="GO:0043161">
    <property type="term" value="P:proteasome-mediated ubiquitin-dependent protein catabolic process"/>
    <property type="evidence" value="ECO:0007669"/>
    <property type="project" value="TreeGrafter"/>
</dbReference>
<dbReference type="FunFam" id="3.40.50.410:FF:000005">
    <property type="entry name" value="26S proteasome non-ATPase regulatory subunit 4"/>
    <property type="match status" value="1"/>
</dbReference>
<evidence type="ECO:0000256" key="5">
    <source>
        <dbReference type="SAM" id="MobiDB-lite"/>
    </source>
</evidence>
<dbReference type="SUPFAM" id="SSF53300">
    <property type="entry name" value="vWA-like"/>
    <property type="match status" value="1"/>
</dbReference>
<dbReference type="GO" id="GO:0005829">
    <property type="term" value="C:cytosol"/>
    <property type="evidence" value="ECO:0007669"/>
    <property type="project" value="TreeGrafter"/>
</dbReference>
<dbReference type="InterPro" id="IPR049590">
    <property type="entry name" value="PSMD4_RAZUL-like"/>
</dbReference>
<dbReference type="RefSeq" id="XP_005764489.1">
    <property type="nucleotide sequence ID" value="XM_005764432.1"/>
</dbReference>
<evidence type="ECO:0000313" key="7">
    <source>
        <dbReference type="EnsemblProtists" id="EOD12060"/>
    </source>
</evidence>
<dbReference type="GeneID" id="17258361"/>
<feature type="domain" description="VWFA" evidence="6">
    <location>
        <begin position="5"/>
        <end position="188"/>
    </location>
</feature>
<dbReference type="CDD" id="cd22297">
    <property type="entry name" value="PSMD4_RAZUL"/>
    <property type="match status" value="1"/>
</dbReference>
<dbReference type="STRING" id="2903.R1DBX9"/>
<evidence type="ECO:0000313" key="8">
    <source>
        <dbReference type="Proteomes" id="UP000013827"/>
    </source>
</evidence>
<dbReference type="EnsemblProtists" id="EOD12060">
    <property type="protein sequence ID" value="EOD12060"/>
    <property type="gene ID" value="EMIHUDRAFT_437409"/>
</dbReference>
<dbReference type="SMART" id="SM00726">
    <property type="entry name" value="UIM"/>
    <property type="match status" value="3"/>
</dbReference>
<evidence type="ECO:0000256" key="3">
    <source>
        <dbReference type="ARBA" id="ARBA00022942"/>
    </source>
</evidence>
<dbReference type="PANTHER" id="PTHR10223:SF0">
    <property type="entry name" value="26S PROTEASOME NON-ATPASE REGULATORY SUBUNIT 4"/>
    <property type="match status" value="1"/>
</dbReference>
<dbReference type="SMART" id="SM00327">
    <property type="entry name" value="VWA"/>
    <property type="match status" value="1"/>
</dbReference>
<dbReference type="PaxDb" id="2903-EOD12060"/>
<dbReference type="GO" id="GO:0008540">
    <property type="term" value="C:proteasome regulatory particle, base subcomplex"/>
    <property type="evidence" value="ECO:0007669"/>
    <property type="project" value="TreeGrafter"/>
</dbReference>
<feature type="region of interest" description="Disordered" evidence="5">
    <location>
        <begin position="303"/>
        <end position="440"/>
    </location>
</feature>
<feature type="compositionally biased region" description="Low complexity" evidence="5">
    <location>
        <begin position="345"/>
        <end position="355"/>
    </location>
</feature>
<dbReference type="PANTHER" id="PTHR10223">
    <property type="entry name" value="26S PROTEASOME NON-ATPASE REGULATORY SUBUNIT 4"/>
    <property type="match status" value="1"/>
</dbReference>
<reference evidence="7" key="2">
    <citation type="submission" date="2024-10" db="UniProtKB">
        <authorList>
            <consortium name="EnsemblProtists"/>
        </authorList>
    </citation>
    <scope>IDENTIFICATION</scope>
</reference>
<dbReference type="GO" id="GO:0005634">
    <property type="term" value="C:nucleus"/>
    <property type="evidence" value="ECO:0007669"/>
    <property type="project" value="TreeGrafter"/>
</dbReference>
<dbReference type="InterPro" id="IPR036465">
    <property type="entry name" value="vWFA_dom_sf"/>
</dbReference>
<dbReference type="KEGG" id="ehx:EMIHUDRAFT_437409"/>
<dbReference type="AlphaFoldDB" id="A0A0D3ILC5"/>
<dbReference type="Pfam" id="PF02809">
    <property type="entry name" value="UIM"/>
    <property type="match status" value="3"/>
</dbReference>
<comment type="similarity">
    <text evidence="1">Belongs to the proteasome subunit S5A family.</text>
</comment>
<evidence type="ECO:0000256" key="2">
    <source>
        <dbReference type="ARBA" id="ARBA00022737"/>
    </source>
</evidence>
<dbReference type="eggNOG" id="KOG2884">
    <property type="taxonomic scope" value="Eukaryota"/>
</dbReference>
<feature type="compositionally biased region" description="Low complexity" evidence="5">
    <location>
        <begin position="322"/>
        <end position="336"/>
    </location>
</feature>
<dbReference type="InterPro" id="IPR027040">
    <property type="entry name" value="PSMD4"/>
</dbReference>
<organism evidence="7 8">
    <name type="scientific">Emiliania huxleyi (strain CCMP1516)</name>
    <dbReference type="NCBI Taxonomy" id="280463"/>
    <lineage>
        <taxon>Eukaryota</taxon>
        <taxon>Haptista</taxon>
        <taxon>Haptophyta</taxon>
        <taxon>Prymnesiophyceae</taxon>
        <taxon>Isochrysidales</taxon>
        <taxon>Noelaerhabdaceae</taxon>
        <taxon>Emiliania</taxon>
    </lineage>
</organism>
<proteinExistence type="inferred from homology"/>
<keyword evidence="8" id="KW-1185">Reference proteome</keyword>
<feature type="compositionally biased region" description="Low complexity" evidence="5">
    <location>
        <begin position="250"/>
        <end position="287"/>
    </location>
</feature>
<keyword evidence="3" id="KW-0647">Proteasome</keyword>
<reference evidence="8" key="1">
    <citation type="journal article" date="2013" name="Nature">
        <title>Pan genome of the phytoplankton Emiliania underpins its global distribution.</title>
        <authorList>
            <person name="Read B.A."/>
            <person name="Kegel J."/>
            <person name="Klute M.J."/>
            <person name="Kuo A."/>
            <person name="Lefebvre S.C."/>
            <person name="Maumus F."/>
            <person name="Mayer C."/>
            <person name="Miller J."/>
            <person name="Monier A."/>
            <person name="Salamov A."/>
            <person name="Young J."/>
            <person name="Aguilar M."/>
            <person name="Claverie J.M."/>
            <person name="Frickenhaus S."/>
            <person name="Gonzalez K."/>
            <person name="Herman E.K."/>
            <person name="Lin Y.C."/>
            <person name="Napier J."/>
            <person name="Ogata H."/>
            <person name="Sarno A.F."/>
            <person name="Shmutz J."/>
            <person name="Schroeder D."/>
            <person name="de Vargas C."/>
            <person name="Verret F."/>
            <person name="von Dassow P."/>
            <person name="Valentin K."/>
            <person name="Van de Peer Y."/>
            <person name="Wheeler G."/>
            <person name="Dacks J.B."/>
            <person name="Delwiche C.F."/>
            <person name="Dyhrman S.T."/>
            <person name="Glockner G."/>
            <person name="John U."/>
            <person name="Richards T."/>
            <person name="Worden A.Z."/>
            <person name="Zhang X."/>
            <person name="Grigoriev I.V."/>
            <person name="Allen A.E."/>
            <person name="Bidle K."/>
            <person name="Borodovsky M."/>
            <person name="Bowler C."/>
            <person name="Brownlee C."/>
            <person name="Cock J.M."/>
            <person name="Elias M."/>
            <person name="Gladyshev V.N."/>
            <person name="Groth M."/>
            <person name="Guda C."/>
            <person name="Hadaegh A."/>
            <person name="Iglesias-Rodriguez M.D."/>
            <person name="Jenkins J."/>
            <person name="Jones B.M."/>
            <person name="Lawson T."/>
            <person name="Leese F."/>
            <person name="Lindquist E."/>
            <person name="Lobanov A."/>
            <person name="Lomsadze A."/>
            <person name="Malik S.B."/>
            <person name="Marsh M.E."/>
            <person name="Mackinder L."/>
            <person name="Mock T."/>
            <person name="Mueller-Roeber B."/>
            <person name="Pagarete A."/>
            <person name="Parker M."/>
            <person name="Probert I."/>
            <person name="Quesneville H."/>
            <person name="Raines C."/>
            <person name="Rensing S.A."/>
            <person name="Riano-Pachon D.M."/>
            <person name="Richier S."/>
            <person name="Rokitta S."/>
            <person name="Shiraiwa Y."/>
            <person name="Soanes D.M."/>
            <person name="van der Giezen M."/>
            <person name="Wahlund T.M."/>
            <person name="Williams B."/>
            <person name="Wilson W."/>
            <person name="Wolfe G."/>
            <person name="Wurch L.L."/>
        </authorList>
    </citation>
    <scope>NUCLEOTIDE SEQUENCE</scope>
</reference>
<dbReference type="GO" id="GO:0031593">
    <property type="term" value="F:polyubiquitin modification-dependent protein binding"/>
    <property type="evidence" value="ECO:0007669"/>
    <property type="project" value="TreeGrafter"/>
</dbReference>
<feature type="compositionally biased region" description="Low complexity" evidence="5">
    <location>
        <begin position="303"/>
        <end position="315"/>
    </location>
</feature>